<reference evidence="6" key="1">
    <citation type="submission" date="2023-04" db="EMBL/GenBank/DDBJ databases">
        <title>Genome Encyclopedia of Bacteria and Archaea VI: Functional Genomics of Type Strains.</title>
        <authorList>
            <person name="Whitman W."/>
        </authorList>
    </citation>
    <scope>NUCLEOTIDE SEQUENCE</scope>
    <source>
        <strain evidence="6">Enz.4-51</strain>
    </source>
</reference>
<evidence type="ECO:0000313" key="7">
    <source>
        <dbReference type="Proteomes" id="UP001161160"/>
    </source>
</evidence>
<organism evidence="6 7">
    <name type="scientific">Polynucleobacter sphagniphilus</name>
    <dbReference type="NCBI Taxonomy" id="1743169"/>
    <lineage>
        <taxon>Bacteria</taxon>
        <taxon>Pseudomonadati</taxon>
        <taxon>Pseudomonadota</taxon>
        <taxon>Betaproteobacteria</taxon>
        <taxon>Burkholderiales</taxon>
        <taxon>Burkholderiaceae</taxon>
        <taxon>Polynucleobacter</taxon>
    </lineage>
</organism>
<dbReference type="SFLD" id="SFLDG00358">
    <property type="entry name" value="Main_(cytGST)"/>
    <property type="match status" value="1"/>
</dbReference>
<dbReference type="InterPro" id="IPR010987">
    <property type="entry name" value="Glutathione-S-Trfase_C-like"/>
</dbReference>
<evidence type="ECO:0000256" key="2">
    <source>
        <dbReference type="ARBA" id="ARBA00022679"/>
    </source>
</evidence>
<feature type="domain" description="GST N-terminal" evidence="4">
    <location>
        <begin position="1"/>
        <end position="84"/>
    </location>
</feature>
<dbReference type="PANTHER" id="PTHR44051:SF19">
    <property type="entry name" value="DISULFIDE-BOND OXIDOREDUCTASE YFCG"/>
    <property type="match status" value="1"/>
</dbReference>
<evidence type="ECO:0000259" key="5">
    <source>
        <dbReference type="PROSITE" id="PS50405"/>
    </source>
</evidence>
<dbReference type="EC" id="2.5.1.18" evidence="6"/>
<dbReference type="InterPro" id="IPR036249">
    <property type="entry name" value="Thioredoxin-like_sf"/>
</dbReference>
<dbReference type="InterPro" id="IPR004046">
    <property type="entry name" value="GST_C"/>
</dbReference>
<dbReference type="PROSITE" id="PS50404">
    <property type="entry name" value="GST_NTER"/>
    <property type="match status" value="1"/>
</dbReference>
<dbReference type="Gene3D" id="1.20.1050.10">
    <property type="match status" value="1"/>
</dbReference>
<accession>A0AA43S5F0</accession>
<comment type="similarity">
    <text evidence="1 3">Belongs to the GST superfamily.</text>
</comment>
<evidence type="ECO:0000256" key="1">
    <source>
        <dbReference type="ARBA" id="ARBA00007409"/>
    </source>
</evidence>
<dbReference type="Pfam" id="PF00043">
    <property type="entry name" value="GST_C"/>
    <property type="match status" value="1"/>
</dbReference>
<dbReference type="PANTHER" id="PTHR44051">
    <property type="entry name" value="GLUTATHIONE S-TRANSFERASE-RELATED"/>
    <property type="match status" value="1"/>
</dbReference>
<dbReference type="SUPFAM" id="SSF47616">
    <property type="entry name" value="GST C-terminal domain-like"/>
    <property type="match status" value="1"/>
</dbReference>
<gene>
    <name evidence="6" type="ORF">M2127_000064</name>
</gene>
<dbReference type="RefSeq" id="WP_076024393.1">
    <property type="nucleotide sequence ID" value="NZ_JAQFIK010000003.1"/>
</dbReference>
<dbReference type="Proteomes" id="UP001161160">
    <property type="component" value="Unassembled WGS sequence"/>
</dbReference>
<sequence length="220" mass="25828">MRLWGRKNSINVQKILWTLLELGFEEGKDFERIDAGLQFGKNNSPEFLKLNPNGLVPVLEDEGIALWESNTIMRYLARTHDKQGRFPTDINSQYQSEKWMDWQLNAMWPDLRQSFLGLTRTAQADRNYPAIRQQFQNSNKHFSVLDQALETQQYCAGERFHLGDIVLALCVHRWILLNETFPEETGPRTPLKNIDAWMERMNNNTHFNEFADKQLNIVTK</sequence>
<dbReference type="InterPro" id="IPR004045">
    <property type="entry name" value="Glutathione_S-Trfase_N"/>
</dbReference>
<keyword evidence="2 6" id="KW-0808">Transferase</keyword>
<proteinExistence type="inferred from homology"/>
<evidence type="ECO:0000256" key="3">
    <source>
        <dbReference type="RuleBase" id="RU003494"/>
    </source>
</evidence>
<dbReference type="CDD" id="cd03047">
    <property type="entry name" value="GST_N_2"/>
    <property type="match status" value="1"/>
</dbReference>
<dbReference type="GeneID" id="83596357"/>
<dbReference type="Pfam" id="PF02798">
    <property type="entry name" value="GST_N"/>
    <property type="match status" value="1"/>
</dbReference>
<feature type="domain" description="GST C-terminal" evidence="5">
    <location>
        <begin position="89"/>
        <end position="220"/>
    </location>
</feature>
<name>A0AA43S5F0_9BURK</name>
<dbReference type="FunFam" id="3.40.30.10:FF:000039">
    <property type="entry name" value="Glutathione S-transferase domain"/>
    <property type="match status" value="1"/>
</dbReference>
<dbReference type="PROSITE" id="PS50405">
    <property type="entry name" value="GST_CTER"/>
    <property type="match status" value="1"/>
</dbReference>
<keyword evidence="7" id="KW-1185">Reference proteome</keyword>
<protein>
    <submittedName>
        <fullName evidence="6">Glutathione S-transferase</fullName>
        <ecNumber evidence="6">2.5.1.18</ecNumber>
    </submittedName>
</protein>
<dbReference type="SUPFAM" id="SSF52833">
    <property type="entry name" value="Thioredoxin-like"/>
    <property type="match status" value="1"/>
</dbReference>
<dbReference type="SFLD" id="SFLDS00019">
    <property type="entry name" value="Glutathione_Transferase_(cytos"/>
    <property type="match status" value="1"/>
</dbReference>
<dbReference type="Gene3D" id="3.40.30.10">
    <property type="entry name" value="Glutaredoxin"/>
    <property type="match status" value="1"/>
</dbReference>
<evidence type="ECO:0000259" key="4">
    <source>
        <dbReference type="PROSITE" id="PS50404"/>
    </source>
</evidence>
<dbReference type="AlphaFoldDB" id="A0AA43S5F0"/>
<dbReference type="GO" id="GO:0004364">
    <property type="term" value="F:glutathione transferase activity"/>
    <property type="evidence" value="ECO:0007669"/>
    <property type="project" value="UniProtKB-EC"/>
</dbReference>
<evidence type="ECO:0000313" key="6">
    <source>
        <dbReference type="EMBL" id="MDH6502781.1"/>
    </source>
</evidence>
<dbReference type="InterPro" id="IPR040079">
    <property type="entry name" value="Glutathione_S-Trfase"/>
</dbReference>
<comment type="caution">
    <text evidence="6">The sequence shown here is derived from an EMBL/GenBank/DDBJ whole genome shotgun (WGS) entry which is preliminary data.</text>
</comment>
<dbReference type="EMBL" id="JARXYA010000001">
    <property type="protein sequence ID" value="MDH6502781.1"/>
    <property type="molecule type" value="Genomic_DNA"/>
</dbReference>
<dbReference type="SFLD" id="SFLDG01150">
    <property type="entry name" value="Main.1:_Beta-like"/>
    <property type="match status" value="1"/>
</dbReference>
<dbReference type="InterPro" id="IPR036282">
    <property type="entry name" value="Glutathione-S-Trfase_C_sf"/>
</dbReference>